<evidence type="ECO:0000256" key="2">
    <source>
        <dbReference type="ARBA" id="ARBA00022679"/>
    </source>
</evidence>
<evidence type="ECO:0000256" key="6">
    <source>
        <dbReference type="ARBA" id="ARBA00023315"/>
    </source>
</evidence>
<proteinExistence type="inferred from homology"/>
<name>A0A9D4F9G6_DREPO</name>
<comment type="catalytic activity">
    <reaction evidence="7">
        <text>L-cysteinyl-[protein] + hexadecanoyl-CoA = S-hexadecanoyl-L-cysteinyl-[protein] + CoA</text>
        <dbReference type="Rhea" id="RHEA:36683"/>
        <dbReference type="Rhea" id="RHEA-COMP:10131"/>
        <dbReference type="Rhea" id="RHEA-COMP:11032"/>
        <dbReference type="ChEBI" id="CHEBI:29950"/>
        <dbReference type="ChEBI" id="CHEBI:57287"/>
        <dbReference type="ChEBI" id="CHEBI:57379"/>
        <dbReference type="ChEBI" id="CHEBI:74151"/>
        <dbReference type="EC" id="2.3.1.225"/>
    </reaction>
</comment>
<keyword evidence="3 7" id="KW-0812">Transmembrane</keyword>
<dbReference type="Proteomes" id="UP000828390">
    <property type="component" value="Unassembled WGS sequence"/>
</dbReference>
<feature type="transmembrane region" description="Helical" evidence="7">
    <location>
        <begin position="213"/>
        <end position="235"/>
    </location>
</feature>
<dbReference type="InterPro" id="IPR039859">
    <property type="entry name" value="PFA4/ZDH16/20/ERF2-like"/>
</dbReference>
<keyword evidence="10" id="KW-1185">Reference proteome</keyword>
<accession>A0A9D4F9G6</accession>
<dbReference type="GO" id="GO:0019706">
    <property type="term" value="F:protein-cysteine S-palmitoyltransferase activity"/>
    <property type="evidence" value="ECO:0007669"/>
    <property type="project" value="UniProtKB-EC"/>
</dbReference>
<feature type="transmembrane region" description="Helical" evidence="7">
    <location>
        <begin position="33"/>
        <end position="55"/>
    </location>
</feature>
<dbReference type="GO" id="GO:0016020">
    <property type="term" value="C:membrane"/>
    <property type="evidence" value="ECO:0007669"/>
    <property type="project" value="UniProtKB-SubCell"/>
</dbReference>
<dbReference type="InterPro" id="IPR001594">
    <property type="entry name" value="Palmitoyltrfase_DHHC"/>
</dbReference>
<comment type="subcellular location">
    <subcellularLocation>
        <location evidence="1">Membrane</location>
        <topology evidence="1">Multi-pass membrane protein</topology>
    </subcellularLocation>
</comment>
<dbReference type="AlphaFoldDB" id="A0A9D4F9G6"/>
<dbReference type="PROSITE" id="PS50216">
    <property type="entry name" value="DHHC"/>
    <property type="match status" value="1"/>
</dbReference>
<protein>
    <recommendedName>
        <fullName evidence="7">Palmitoyltransferase</fullName>
        <ecNumber evidence="7">2.3.1.225</ecNumber>
    </recommendedName>
</protein>
<evidence type="ECO:0000259" key="8">
    <source>
        <dbReference type="Pfam" id="PF01529"/>
    </source>
</evidence>
<evidence type="ECO:0000256" key="7">
    <source>
        <dbReference type="RuleBase" id="RU079119"/>
    </source>
</evidence>
<keyword evidence="5 7" id="KW-0472">Membrane</keyword>
<evidence type="ECO:0000256" key="3">
    <source>
        <dbReference type="ARBA" id="ARBA00022692"/>
    </source>
</evidence>
<evidence type="ECO:0000313" key="10">
    <source>
        <dbReference type="Proteomes" id="UP000828390"/>
    </source>
</evidence>
<evidence type="ECO:0000256" key="1">
    <source>
        <dbReference type="ARBA" id="ARBA00004141"/>
    </source>
</evidence>
<gene>
    <name evidence="9" type="ORF">DPMN_147688</name>
</gene>
<keyword evidence="2 7" id="KW-0808">Transferase</keyword>
<comment type="similarity">
    <text evidence="7">Belongs to the DHHC palmitoyltransferase family.</text>
</comment>
<comment type="domain">
    <text evidence="7">The DHHC domain is required for palmitoyltransferase activity.</text>
</comment>
<evidence type="ECO:0000256" key="4">
    <source>
        <dbReference type="ARBA" id="ARBA00022989"/>
    </source>
</evidence>
<feature type="transmembrane region" description="Helical" evidence="7">
    <location>
        <begin position="71"/>
        <end position="92"/>
    </location>
</feature>
<reference evidence="9" key="1">
    <citation type="journal article" date="2019" name="bioRxiv">
        <title>The Genome of the Zebra Mussel, Dreissena polymorpha: A Resource for Invasive Species Research.</title>
        <authorList>
            <person name="McCartney M.A."/>
            <person name="Auch B."/>
            <person name="Kono T."/>
            <person name="Mallez S."/>
            <person name="Zhang Y."/>
            <person name="Obille A."/>
            <person name="Becker A."/>
            <person name="Abrahante J.E."/>
            <person name="Garbe J."/>
            <person name="Badalamenti J.P."/>
            <person name="Herman A."/>
            <person name="Mangelson H."/>
            <person name="Liachko I."/>
            <person name="Sullivan S."/>
            <person name="Sone E.D."/>
            <person name="Koren S."/>
            <person name="Silverstein K.A.T."/>
            <person name="Beckman K.B."/>
            <person name="Gohl D.M."/>
        </authorList>
    </citation>
    <scope>NUCLEOTIDE SEQUENCE</scope>
    <source>
        <strain evidence="9">Duluth1</strain>
        <tissue evidence="9">Whole animal</tissue>
    </source>
</reference>
<feature type="domain" description="Palmitoyltransferase DHHC" evidence="8">
    <location>
        <begin position="111"/>
        <end position="249"/>
    </location>
</feature>
<evidence type="ECO:0000256" key="5">
    <source>
        <dbReference type="ARBA" id="ARBA00023136"/>
    </source>
</evidence>
<keyword evidence="4 7" id="KW-1133">Transmembrane helix</keyword>
<dbReference type="Pfam" id="PF01529">
    <property type="entry name" value="DHHC"/>
    <property type="match status" value="1"/>
</dbReference>
<organism evidence="9 10">
    <name type="scientific">Dreissena polymorpha</name>
    <name type="common">Zebra mussel</name>
    <name type="synonym">Mytilus polymorpha</name>
    <dbReference type="NCBI Taxonomy" id="45954"/>
    <lineage>
        <taxon>Eukaryota</taxon>
        <taxon>Metazoa</taxon>
        <taxon>Spiralia</taxon>
        <taxon>Lophotrochozoa</taxon>
        <taxon>Mollusca</taxon>
        <taxon>Bivalvia</taxon>
        <taxon>Autobranchia</taxon>
        <taxon>Heteroconchia</taxon>
        <taxon>Euheterodonta</taxon>
        <taxon>Imparidentia</taxon>
        <taxon>Neoheterodontei</taxon>
        <taxon>Myida</taxon>
        <taxon>Dreissenoidea</taxon>
        <taxon>Dreissenidae</taxon>
        <taxon>Dreissena</taxon>
    </lineage>
</organism>
<evidence type="ECO:0000313" key="9">
    <source>
        <dbReference type="EMBL" id="KAH3794157.1"/>
    </source>
</evidence>
<keyword evidence="6 7" id="KW-0012">Acyltransferase</keyword>
<comment type="caution">
    <text evidence="9">The sequence shown here is derived from an EMBL/GenBank/DDBJ whole genome shotgun (WGS) entry which is preliminary data.</text>
</comment>
<reference evidence="9" key="2">
    <citation type="submission" date="2020-11" db="EMBL/GenBank/DDBJ databases">
        <authorList>
            <person name="McCartney M.A."/>
            <person name="Auch B."/>
            <person name="Kono T."/>
            <person name="Mallez S."/>
            <person name="Becker A."/>
            <person name="Gohl D.M."/>
            <person name="Silverstein K.A.T."/>
            <person name="Koren S."/>
            <person name="Bechman K.B."/>
            <person name="Herman A."/>
            <person name="Abrahante J.E."/>
            <person name="Garbe J."/>
        </authorList>
    </citation>
    <scope>NUCLEOTIDE SEQUENCE</scope>
    <source>
        <strain evidence="9">Duluth1</strain>
        <tissue evidence="9">Whole animal</tissue>
    </source>
</reference>
<dbReference type="EMBL" id="JAIWYP010000007">
    <property type="protein sequence ID" value="KAH3794157.1"/>
    <property type="molecule type" value="Genomic_DNA"/>
</dbReference>
<feature type="transmembrane region" description="Helical" evidence="7">
    <location>
        <begin position="160"/>
        <end position="183"/>
    </location>
</feature>
<dbReference type="PANTHER" id="PTHR12246">
    <property type="entry name" value="PALMITOYLTRANSFERASE ZDHHC16"/>
    <property type="match status" value="1"/>
</dbReference>
<sequence length="302" mass="35190">MIECLHLTSLVGRTEYCKMPDFKRYLPKNRMDSMATVFAFFGINLIAFFELLYVLPDIVETSPNYPASAKWAHLVCGWYIYLNALSSFWKVIATDPSIRGLILPTMTRTGWRYCPYCECNAPPRSYHCYVCKLCVLRRDHHCVFTGNCIGHRNHRYYMSLMIFCWVAALYACILNFSIVLRVFAETGPLAIFKILLPFLVWVLRYISYGEMLLSAMLLFCMATLMMVSALLFYHVRNMFCGQITTERTHQVFKYDLGWERNVKAVFGKNWKFAWLCTWIPSSLPGDGCEFPVHSEYENPKDV</sequence>
<dbReference type="EC" id="2.3.1.225" evidence="7"/>